<protein>
    <submittedName>
        <fullName evidence="2">FHA domain-containing protein</fullName>
    </submittedName>
</protein>
<accession>A0A7S8E8C1</accession>
<keyword evidence="3" id="KW-1185">Reference proteome</keyword>
<gene>
    <name evidence="2" type="ORF">G4Y79_21460</name>
</gene>
<dbReference type="EMBL" id="CP062983">
    <property type="protein sequence ID" value="QPC82226.1"/>
    <property type="molecule type" value="Genomic_DNA"/>
</dbReference>
<dbReference type="SUPFAM" id="SSF49879">
    <property type="entry name" value="SMAD/FHA domain"/>
    <property type="match status" value="1"/>
</dbReference>
<dbReference type="CDD" id="cd00060">
    <property type="entry name" value="FHA"/>
    <property type="match status" value="1"/>
</dbReference>
<reference evidence="2 3" key="1">
    <citation type="submission" date="2020-02" db="EMBL/GenBank/DDBJ databases">
        <authorList>
            <person name="Zheng R.K."/>
            <person name="Sun C.M."/>
        </authorList>
    </citation>
    <scope>NUCLEOTIDE SEQUENCE [LARGE SCALE GENOMIC DNA]</scope>
    <source>
        <strain evidence="3">rifampicinis</strain>
    </source>
</reference>
<dbReference type="InterPro" id="IPR008984">
    <property type="entry name" value="SMAD_FHA_dom_sf"/>
</dbReference>
<evidence type="ECO:0000313" key="3">
    <source>
        <dbReference type="Proteomes" id="UP000594468"/>
    </source>
</evidence>
<dbReference type="RefSeq" id="WP_195170295.1">
    <property type="nucleotide sequence ID" value="NZ_CP062983.1"/>
</dbReference>
<dbReference type="Gene3D" id="2.60.200.20">
    <property type="match status" value="1"/>
</dbReference>
<proteinExistence type="predicted"/>
<evidence type="ECO:0000313" key="2">
    <source>
        <dbReference type="EMBL" id="QPC82226.1"/>
    </source>
</evidence>
<organism evidence="2 3">
    <name type="scientific">Phototrophicus methaneseepsis</name>
    <dbReference type="NCBI Taxonomy" id="2710758"/>
    <lineage>
        <taxon>Bacteria</taxon>
        <taxon>Bacillati</taxon>
        <taxon>Chloroflexota</taxon>
        <taxon>Candidatus Thermofontia</taxon>
        <taxon>Phototrophicales</taxon>
        <taxon>Phototrophicaceae</taxon>
        <taxon>Phototrophicus</taxon>
    </lineage>
</organism>
<name>A0A7S8E8C1_9CHLR</name>
<dbReference type="Proteomes" id="UP000594468">
    <property type="component" value="Chromosome"/>
</dbReference>
<dbReference type="AlphaFoldDB" id="A0A7S8E8C1"/>
<dbReference type="InterPro" id="IPR000253">
    <property type="entry name" value="FHA_dom"/>
</dbReference>
<dbReference type="PROSITE" id="PS50006">
    <property type="entry name" value="FHA_DOMAIN"/>
    <property type="match status" value="1"/>
</dbReference>
<dbReference type="Pfam" id="PF00498">
    <property type="entry name" value="FHA"/>
    <property type="match status" value="1"/>
</dbReference>
<dbReference type="KEGG" id="pmet:G4Y79_21460"/>
<sequence>MPGRGEISITFMSGPMDGKILNFEQPRAGDERIITIGRRDTCDVHMPFDNQVSRIHARVGCVAKHITDTDITSLPSLLHFWLEDGGSRNGTFLEKMSEPIIKRVDLRPGTLFRIGRTWLRLDVPMTYG</sequence>
<feature type="domain" description="FHA" evidence="1">
    <location>
        <begin position="34"/>
        <end position="98"/>
    </location>
</feature>
<evidence type="ECO:0000259" key="1">
    <source>
        <dbReference type="PROSITE" id="PS50006"/>
    </source>
</evidence>